<accession>A0A8X6LX48</accession>
<evidence type="ECO:0000256" key="6">
    <source>
        <dbReference type="ARBA" id="ARBA00023015"/>
    </source>
</evidence>
<protein>
    <submittedName>
        <fullName evidence="12">Histone-lysine N-methyltransferase PRDM9</fullName>
    </submittedName>
</protein>
<evidence type="ECO:0000256" key="2">
    <source>
        <dbReference type="ARBA" id="ARBA00022723"/>
    </source>
</evidence>
<keyword evidence="13" id="KW-1185">Reference proteome</keyword>
<dbReference type="SUPFAM" id="SSF57667">
    <property type="entry name" value="beta-beta-alpha zinc fingers"/>
    <property type="match status" value="2"/>
</dbReference>
<name>A0A8X6LX48_TRICU</name>
<reference evidence="12" key="1">
    <citation type="submission" date="2020-07" db="EMBL/GenBank/DDBJ databases">
        <title>Multicomponent nature underlies the extraordinary mechanical properties of spider dragline silk.</title>
        <authorList>
            <person name="Kono N."/>
            <person name="Nakamura H."/>
            <person name="Mori M."/>
            <person name="Yoshida Y."/>
            <person name="Ohtoshi R."/>
            <person name="Malay A.D."/>
            <person name="Moran D.A.P."/>
            <person name="Tomita M."/>
            <person name="Numata K."/>
            <person name="Arakawa K."/>
        </authorList>
    </citation>
    <scope>NUCLEOTIDE SEQUENCE</scope>
</reference>
<keyword evidence="6" id="KW-0805">Transcription regulation</keyword>
<dbReference type="Pfam" id="PF00096">
    <property type="entry name" value="zf-C2H2"/>
    <property type="match status" value="1"/>
</dbReference>
<keyword evidence="5" id="KW-0862">Zinc</keyword>
<evidence type="ECO:0000313" key="12">
    <source>
        <dbReference type="EMBL" id="GFR23902.1"/>
    </source>
</evidence>
<dbReference type="OrthoDB" id="10043029at2759"/>
<keyword evidence="7" id="KW-0238">DNA-binding</keyword>
<dbReference type="AlphaFoldDB" id="A0A8X6LX48"/>
<keyword evidence="9" id="KW-0539">Nucleus</keyword>
<dbReference type="PROSITE" id="PS00028">
    <property type="entry name" value="ZINC_FINGER_C2H2_1"/>
    <property type="match status" value="1"/>
</dbReference>
<dbReference type="PANTHER" id="PTHR24392">
    <property type="entry name" value="ZINC FINGER PROTEIN"/>
    <property type="match status" value="1"/>
</dbReference>
<evidence type="ECO:0000256" key="7">
    <source>
        <dbReference type="ARBA" id="ARBA00023125"/>
    </source>
</evidence>
<dbReference type="GO" id="GO:0008270">
    <property type="term" value="F:zinc ion binding"/>
    <property type="evidence" value="ECO:0007669"/>
    <property type="project" value="UniProtKB-KW"/>
</dbReference>
<sequence>MKLIKVLSYMPNNVEYHLLESTKTFRKHHKCTFCEFKTIRTTDLQRHLLIHTAKSLCRNRTAFVSILKKPKKLHGSTYCWYSTHHPSNLRDHLKKHTEKEERLFQCSVYKKLQMQYDNLCSSSLAFGQRYHCTVCTYSTYRKDHLKVHLLRHAVVYCSFYVSFARNTFKVLQNTKVSSSSTAIFASSGRRREMHKCNHCSYSSFKRCKLKDHLRTHTGEKPFVCHFCSKELVTSSTFFEVLPSGKQIKVHKCDCCNYSTLKKSHLEYHLLTHTGEKPFSCGICFKAFATKGNLKQHTFIHLREGVPSGLH</sequence>
<dbReference type="GO" id="GO:0005634">
    <property type="term" value="C:nucleus"/>
    <property type="evidence" value="ECO:0007669"/>
    <property type="project" value="UniProtKB-SubCell"/>
</dbReference>
<evidence type="ECO:0000256" key="9">
    <source>
        <dbReference type="ARBA" id="ARBA00023242"/>
    </source>
</evidence>
<dbReference type="GO" id="GO:0003677">
    <property type="term" value="F:DNA binding"/>
    <property type="evidence" value="ECO:0007669"/>
    <property type="project" value="UniProtKB-KW"/>
</dbReference>
<dbReference type="EMBL" id="BMAO01038297">
    <property type="protein sequence ID" value="GFR23902.1"/>
    <property type="molecule type" value="Genomic_DNA"/>
</dbReference>
<evidence type="ECO:0000256" key="4">
    <source>
        <dbReference type="ARBA" id="ARBA00022771"/>
    </source>
</evidence>
<keyword evidence="8" id="KW-0804">Transcription</keyword>
<evidence type="ECO:0000313" key="13">
    <source>
        <dbReference type="Proteomes" id="UP000887116"/>
    </source>
</evidence>
<dbReference type="InterPro" id="IPR013087">
    <property type="entry name" value="Znf_C2H2_type"/>
</dbReference>
<evidence type="ECO:0000256" key="8">
    <source>
        <dbReference type="ARBA" id="ARBA00023163"/>
    </source>
</evidence>
<proteinExistence type="predicted"/>
<dbReference type="SMART" id="SM00355">
    <property type="entry name" value="ZnF_C2H2"/>
    <property type="match status" value="6"/>
</dbReference>
<dbReference type="InterPro" id="IPR036236">
    <property type="entry name" value="Znf_C2H2_sf"/>
</dbReference>
<keyword evidence="2" id="KW-0479">Metal-binding</keyword>
<dbReference type="Proteomes" id="UP000887116">
    <property type="component" value="Unassembled WGS sequence"/>
</dbReference>
<evidence type="ECO:0000256" key="10">
    <source>
        <dbReference type="PROSITE-ProRule" id="PRU00042"/>
    </source>
</evidence>
<dbReference type="Gene3D" id="3.30.160.60">
    <property type="entry name" value="Classic Zinc Finger"/>
    <property type="match status" value="3"/>
</dbReference>
<feature type="domain" description="C2H2-type" evidence="11">
    <location>
        <begin position="250"/>
        <end position="277"/>
    </location>
</feature>
<keyword evidence="3" id="KW-0677">Repeat</keyword>
<gene>
    <name evidence="12" type="primary">Prdm9_36</name>
    <name evidence="12" type="ORF">TNCT_123471</name>
</gene>
<dbReference type="FunFam" id="3.30.160.60:FF:000130">
    <property type="entry name" value="Spalt-like transcription factor 4"/>
    <property type="match status" value="1"/>
</dbReference>
<evidence type="ECO:0000256" key="3">
    <source>
        <dbReference type="ARBA" id="ARBA00022737"/>
    </source>
</evidence>
<feature type="domain" description="C2H2-type" evidence="11">
    <location>
        <begin position="194"/>
        <end position="221"/>
    </location>
</feature>
<comment type="subcellular location">
    <subcellularLocation>
        <location evidence="1">Nucleus</location>
    </subcellularLocation>
</comment>
<evidence type="ECO:0000256" key="5">
    <source>
        <dbReference type="ARBA" id="ARBA00022833"/>
    </source>
</evidence>
<feature type="domain" description="C2H2-type" evidence="11">
    <location>
        <begin position="278"/>
        <end position="305"/>
    </location>
</feature>
<keyword evidence="4 10" id="KW-0863">Zinc-finger</keyword>
<evidence type="ECO:0000256" key="1">
    <source>
        <dbReference type="ARBA" id="ARBA00004123"/>
    </source>
</evidence>
<dbReference type="PROSITE" id="PS50157">
    <property type="entry name" value="ZINC_FINGER_C2H2_2"/>
    <property type="match status" value="3"/>
</dbReference>
<evidence type="ECO:0000259" key="11">
    <source>
        <dbReference type="PROSITE" id="PS50157"/>
    </source>
</evidence>
<organism evidence="12 13">
    <name type="scientific">Trichonephila clavata</name>
    <name type="common">Joro spider</name>
    <name type="synonym">Nephila clavata</name>
    <dbReference type="NCBI Taxonomy" id="2740835"/>
    <lineage>
        <taxon>Eukaryota</taxon>
        <taxon>Metazoa</taxon>
        <taxon>Ecdysozoa</taxon>
        <taxon>Arthropoda</taxon>
        <taxon>Chelicerata</taxon>
        <taxon>Arachnida</taxon>
        <taxon>Araneae</taxon>
        <taxon>Araneomorphae</taxon>
        <taxon>Entelegynae</taxon>
        <taxon>Araneoidea</taxon>
        <taxon>Nephilidae</taxon>
        <taxon>Trichonephila</taxon>
    </lineage>
</organism>
<comment type="caution">
    <text evidence="12">The sequence shown here is derived from an EMBL/GenBank/DDBJ whole genome shotgun (WGS) entry which is preliminary data.</text>
</comment>